<feature type="region of interest" description="Disordered" evidence="1">
    <location>
        <begin position="281"/>
        <end position="300"/>
    </location>
</feature>
<organism evidence="2 3">
    <name type="scientific">Trichogramma brassicae</name>
    <dbReference type="NCBI Taxonomy" id="86971"/>
    <lineage>
        <taxon>Eukaryota</taxon>
        <taxon>Metazoa</taxon>
        <taxon>Ecdysozoa</taxon>
        <taxon>Arthropoda</taxon>
        <taxon>Hexapoda</taxon>
        <taxon>Insecta</taxon>
        <taxon>Pterygota</taxon>
        <taxon>Neoptera</taxon>
        <taxon>Endopterygota</taxon>
        <taxon>Hymenoptera</taxon>
        <taxon>Apocrita</taxon>
        <taxon>Proctotrupomorpha</taxon>
        <taxon>Chalcidoidea</taxon>
        <taxon>Trichogrammatidae</taxon>
        <taxon>Trichogramma</taxon>
    </lineage>
</organism>
<name>A0A6H5I826_9HYME</name>
<evidence type="ECO:0000313" key="2">
    <source>
        <dbReference type="EMBL" id="CAB0034107.1"/>
    </source>
</evidence>
<feature type="compositionally biased region" description="Basic residues" evidence="1">
    <location>
        <begin position="98"/>
        <end position="109"/>
    </location>
</feature>
<feature type="compositionally biased region" description="Basic and acidic residues" evidence="1">
    <location>
        <begin position="172"/>
        <end position="188"/>
    </location>
</feature>
<feature type="region of interest" description="Disordered" evidence="1">
    <location>
        <begin position="32"/>
        <end position="240"/>
    </location>
</feature>
<gene>
    <name evidence="2" type="ORF">TBRA_LOCUS6005</name>
</gene>
<sequence>MKNDGRNRKCIKLDKILNQLIDRSIFFTAANSSTASAPRRTDHRRPTASSPGREPARFQSSSSSICRRFQDIPLGNHGSRARSRSRGPRSHERDDHRRVHQRSRSASRHLRADTSESRRTHRSRSLSRSRTRQHYRSGARRRSSKSPGQPRHRSIRSRSRSPPKRVHQRSRSNSEPRHRRVDAAESSRRTLRSWSLSRSRTSQHYRSGARRRSSKSPGQPRHRSIRSRSRSPPRRSSREEMIRRGANVFGPQIPYGFIMLPPGMFPMGPFPGGVVKPLPRFPFPPPPPPPPPSDPPSTLSRVIPRLASTPEIPIIERRPSIRLIIHEAIVAVRFSFE</sequence>
<feature type="compositionally biased region" description="Basic residues" evidence="1">
    <location>
        <begin position="201"/>
        <end position="235"/>
    </location>
</feature>
<evidence type="ECO:0000313" key="3">
    <source>
        <dbReference type="Proteomes" id="UP000479190"/>
    </source>
</evidence>
<dbReference type="AlphaFoldDB" id="A0A6H5I826"/>
<feature type="compositionally biased region" description="Pro residues" evidence="1">
    <location>
        <begin position="281"/>
        <end position="295"/>
    </location>
</feature>
<feature type="compositionally biased region" description="Basic residues" evidence="1">
    <location>
        <begin position="79"/>
        <end position="88"/>
    </location>
</feature>
<reference evidence="2 3" key="1">
    <citation type="submission" date="2020-02" db="EMBL/GenBank/DDBJ databases">
        <authorList>
            <person name="Ferguson B K."/>
        </authorList>
    </citation>
    <scope>NUCLEOTIDE SEQUENCE [LARGE SCALE GENOMIC DNA]</scope>
</reference>
<accession>A0A6H5I826</accession>
<dbReference type="Proteomes" id="UP000479190">
    <property type="component" value="Unassembled WGS sequence"/>
</dbReference>
<protein>
    <submittedName>
        <fullName evidence="2">Uncharacterized protein</fullName>
    </submittedName>
</protein>
<feature type="compositionally biased region" description="Basic residues" evidence="1">
    <location>
        <begin position="119"/>
        <end position="170"/>
    </location>
</feature>
<dbReference type="EMBL" id="CADCXV010000732">
    <property type="protein sequence ID" value="CAB0034107.1"/>
    <property type="molecule type" value="Genomic_DNA"/>
</dbReference>
<keyword evidence="3" id="KW-1185">Reference proteome</keyword>
<evidence type="ECO:0000256" key="1">
    <source>
        <dbReference type="SAM" id="MobiDB-lite"/>
    </source>
</evidence>
<proteinExistence type="predicted"/>